<proteinExistence type="inferred from homology"/>
<comment type="subcellular location">
    <subcellularLocation>
        <location evidence="1 6">Membrane</location>
        <topology evidence="1 6">Multi-pass membrane protein</topology>
    </subcellularLocation>
</comment>
<feature type="non-terminal residue" evidence="7">
    <location>
        <position position="1"/>
    </location>
</feature>
<feature type="transmembrane region" description="Helical" evidence="6">
    <location>
        <begin position="113"/>
        <end position="131"/>
    </location>
</feature>
<keyword evidence="9" id="KW-1185">Reference proteome</keyword>
<gene>
    <name evidence="8" type="ORF">BB560_004181</name>
    <name evidence="7" type="ORF">BB560_007256</name>
</gene>
<evidence type="ECO:0000256" key="2">
    <source>
        <dbReference type="ARBA" id="ARBA00008573"/>
    </source>
</evidence>
<dbReference type="GO" id="GO:0016020">
    <property type="term" value="C:membrane"/>
    <property type="evidence" value="ECO:0007669"/>
    <property type="project" value="UniProtKB-SubCell"/>
</dbReference>
<keyword evidence="5 6" id="KW-0472">Membrane</keyword>
<evidence type="ECO:0000256" key="5">
    <source>
        <dbReference type="ARBA" id="ARBA00023136"/>
    </source>
</evidence>
<evidence type="ECO:0000256" key="4">
    <source>
        <dbReference type="ARBA" id="ARBA00022989"/>
    </source>
</evidence>
<comment type="caution">
    <text evidence="7">The sequence shown here is derived from an EMBL/GenBank/DDBJ whole genome shotgun (WGS) entry which is preliminary data.</text>
</comment>
<comment type="caution">
    <text evidence="6">Lacks conserved residue(s) required for the propagation of feature annotation.</text>
</comment>
<sequence>ILTMDKVKSVIQLQMEEFDKQLSTVPALNTLQSKTKIPKVYAVGAVGSVFLLLVIFQIGANFLVNLFGYGYAAFASIGALQTPGKEDDSQWLTYWVIYGLLNLFEYFTSFVLYWIPFYFLLKTIFLAWLMLPSTRGAERLYNGYILPAYNAYSQRGKAKPE</sequence>
<comment type="similarity">
    <text evidence="2 6">Belongs to the DP1 family.</text>
</comment>
<feature type="transmembrane region" description="Helical" evidence="6">
    <location>
        <begin position="40"/>
        <end position="60"/>
    </location>
</feature>
<dbReference type="EMBL" id="MBFS01001124">
    <property type="protein sequence ID" value="PVV01400.1"/>
    <property type="molecule type" value="Genomic_DNA"/>
</dbReference>
<accession>A0A2T9XXK3</accession>
<dbReference type="Pfam" id="PF03134">
    <property type="entry name" value="TB2_DP1_HVA22"/>
    <property type="match status" value="1"/>
</dbReference>
<evidence type="ECO:0000256" key="3">
    <source>
        <dbReference type="ARBA" id="ARBA00022692"/>
    </source>
</evidence>
<organism evidence="7 9">
    <name type="scientific">Smittium megazygosporum</name>
    <dbReference type="NCBI Taxonomy" id="133381"/>
    <lineage>
        <taxon>Eukaryota</taxon>
        <taxon>Fungi</taxon>
        <taxon>Fungi incertae sedis</taxon>
        <taxon>Zoopagomycota</taxon>
        <taxon>Kickxellomycotina</taxon>
        <taxon>Harpellomycetes</taxon>
        <taxon>Harpellales</taxon>
        <taxon>Legeriomycetaceae</taxon>
        <taxon>Smittium</taxon>
    </lineage>
</organism>
<dbReference type="PANTHER" id="PTHR12300:SF161">
    <property type="entry name" value="RECEPTOR EXPRESSION-ENHANCING PROTEIN"/>
    <property type="match status" value="1"/>
</dbReference>
<protein>
    <recommendedName>
        <fullName evidence="6">Protein YOP1</fullName>
    </recommendedName>
</protein>
<evidence type="ECO:0000313" key="9">
    <source>
        <dbReference type="Proteomes" id="UP000245609"/>
    </source>
</evidence>
<keyword evidence="3 6" id="KW-0812">Transmembrane</keyword>
<reference evidence="7 9" key="1">
    <citation type="journal article" date="2018" name="MBio">
        <title>Comparative Genomics Reveals the Core Gene Toolbox for the Fungus-Insect Symbiosis.</title>
        <authorList>
            <person name="Wang Y."/>
            <person name="Stata M."/>
            <person name="Wang W."/>
            <person name="Stajich J.E."/>
            <person name="White M.M."/>
            <person name="Moncalvo J.M."/>
        </authorList>
    </citation>
    <scope>NUCLEOTIDE SEQUENCE [LARGE SCALE GENOMIC DNA]</scope>
    <source>
        <strain evidence="7 9">SC-DP-2</strain>
    </source>
</reference>
<evidence type="ECO:0000313" key="7">
    <source>
        <dbReference type="EMBL" id="PVU84807.1"/>
    </source>
</evidence>
<dbReference type="OrthoDB" id="10009287at2759"/>
<keyword evidence="4 6" id="KW-1133">Transmembrane helix</keyword>
<dbReference type="AlphaFoldDB" id="A0A2T9XXK3"/>
<evidence type="ECO:0000313" key="8">
    <source>
        <dbReference type="EMBL" id="PVV01400.1"/>
    </source>
</evidence>
<evidence type="ECO:0000256" key="6">
    <source>
        <dbReference type="RuleBase" id="RU362006"/>
    </source>
</evidence>
<name>A0A2T9XXK3_9FUNG</name>
<dbReference type="Proteomes" id="UP000245609">
    <property type="component" value="Unassembled WGS sequence"/>
</dbReference>
<dbReference type="InterPro" id="IPR004345">
    <property type="entry name" value="TB2_DP1_HVA22"/>
</dbReference>
<evidence type="ECO:0000256" key="1">
    <source>
        <dbReference type="ARBA" id="ARBA00004141"/>
    </source>
</evidence>
<dbReference type="PANTHER" id="PTHR12300">
    <property type="entry name" value="HVA22-LIKE PROTEINS"/>
    <property type="match status" value="1"/>
</dbReference>
<dbReference type="EMBL" id="MBFS01003820">
    <property type="protein sequence ID" value="PVU84807.1"/>
    <property type="molecule type" value="Genomic_DNA"/>
</dbReference>